<dbReference type="AlphaFoldDB" id="A0A512B8J3"/>
<evidence type="ECO:0000313" key="1">
    <source>
        <dbReference type="EMBL" id="GEO08273.1"/>
    </source>
</evidence>
<dbReference type="Proteomes" id="UP000321513">
    <property type="component" value="Unassembled WGS sequence"/>
</dbReference>
<accession>A0A512B8J3</accession>
<organism evidence="1 2">
    <name type="scientific">Segetibacter aerophilus</name>
    <dbReference type="NCBI Taxonomy" id="670293"/>
    <lineage>
        <taxon>Bacteria</taxon>
        <taxon>Pseudomonadati</taxon>
        <taxon>Bacteroidota</taxon>
        <taxon>Chitinophagia</taxon>
        <taxon>Chitinophagales</taxon>
        <taxon>Chitinophagaceae</taxon>
        <taxon>Segetibacter</taxon>
    </lineage>
</organism>
<protein>
    <submittedName>
        <fullName evidence="1">Uncharacterized protein</fullName>
    </submittedName>
</protein>
<gene>
    <name evidence="1" type="ORF">SAE01_07690</name>
</gene>
<sequence>MNYLTKEKHDIWLKEEFPKLQISLYSEEDEMFSKDTGLKNEIFPIIDTINNNTKNLVYRAIIKLTNEEIQKQYNATMRDLQILNTVGRITYQVVIVQVDNELKYKEHGHYTIGSILM</sequence>
<dbReference type="EMBL" id="BJYT01000002">
    <property type="protein sequence ID" value="GEO08273.1"/>
    <property type="molecule type" value="Genomic_DNA"/>
</dbReference>
<evidence type="ECO:0000313" key="2">
    <source>
        <dbReference type="Proteomes" id="UP000321513"/>
    </source>
</evidence>
<proteinExistence type="predicted"/>
<reference evidence="1 2" key="1">
    <citation type="submission" date="2019-07" db="EMBL/GenBank/DDBJ databases">
        <title>Whole genome shotgun sequence of Segetibacter aerophilus NBRC 106135.</title>
        <authorList>
            <person name="Hosoyama A."/>
            <person name="Uohara A."/>
            <person name="Ohji S."/>
            <person name="Ichikawa N."/>
        </authorList>
    </citation>
    <scope>NUCLEOTIDE SEQUENCE [LARGE SCALE GENOMIC DNA]</scope>
    <source>
        <strain evidence="1 2">NBRC 106135</strain>
    </source>
</reference>
<keyword evidence="2" id="KW-1185">Reference proteome</keyword>
<comment type="caution">
    <text evidence="1">The sequence shown here is derived from an EMBL/GenBank/DDBJ whole genome shotgun (WGS) entry which is preliminary data.</text>
</comment>
<dbReference type="RefSeq" id="WP_147202347.1">
    <property type="nucleotide sequence ID" value="NZ_BJYT01000002.1"/>
</dbReference>
<name>A0A512B8J3_9BACT</name>